<proteinExistence type="predicted"/>
<dbReference type="HOGENOM" id="CLU_1332094_0_0_1"/>
<dbReference type="Proteomes" id="UP000027222">
    <property type="component" value="Unassembled WGS sequence"/>
</dbReference>
<protein>
    <recommendedName>
        <fullName evidence="1">DUF6699 domain-containing protein</fullName>
    </recommendedName>
</protein>
<reference evidence="3" key="1">
    <citation type="journal article" date="2014" name="Proc. Natl. Acad. Sci. U.S.A.">
        <title>Extensive sampling of basidiomycete genomes demonstrates inadequacy of the white-rot/brown-rot paradigm for wood decay fungi.</title>
        <authorList>
            <person name="Riley R."/>
            <person name="Salamov A.A."/>
            <person name="Brown D.W."/>
            <person name="Nagy L.G."/>
            <person name="Floudas D."/>
            <person name="Held B.W."/>
            <person name="Levasseur A."/>
            <person name="Lombard V."/>
            <person name="Morin E."/>
            <person name="Otillar R."/>
            <person name="Lindquist E.A."/>
            <person name="Sun H."/>
            <person name="LaButti K.M."/>
            <person name="Schmutz J."/>
            <person name="Jabbour D."/>
            <person name="Luo H."/>
            <person name="Baker S.E."/>
            <person name="Pisabarro A.G."/>
            <person name="Walton J.D."/>
            <person name="Blanchette R.A."/>
            <person name="Henrissat B."/>
            <person name="Martin F."/>
            <person name="Cullen D."/>
            <person name="Hibbett D.S."/>
            <person name="Grigoriev I.V."/>
        </authorList>
    </citation>
    <scope>NUCLEOTIDE SEQUENCE [LARGE SCALE GENOMIC DNA]</scope>
    <source>
        <strain evidence="3">CBS 339.88</strain>
    </source>
</reference>
<feature type="domain" description="DUF6699" evidence="1">
    <location>
        <begin position="58"/>
        <end position="185"/>
    </location>
</feature>
<organism evidence="2 3">
    <name type="scientific">Galerina marginata (strain CBS 339.88)</name>
    <dbReference type="NCBI Taxonomy" id="685588"/>
    <lineage>
        <taxon>Eukaryota</taxon>
        <taxon>Fungi</taxon>
        <taxon>Dikarya</taxon>
        <taxon>Basidiomycota</taxon>
        <taxon>Agaricomycotina</taxon>
        <taxon>Agaricomycetes</taxon>
        <taxon>Agaricomycetidae</taxon>
        <taxon>Agaricales</taxon>
        <taxon>Agaricineae</taxon>
        <taxon>Strophariaceae</taxon>
        <taxon>Galerina</taxon>
    </lineage>
</organism>
<dbReference type="InterPro" id="IPR046522">
    <property type="entry name" value="DUF6699"/>
</dbReference>
<dbReference type="STRING" id="685588.A0A067TSN3"/>
<dbReference type="Pfam" id="PF20415">
    <property type="entry name" value="DUF6699"/>
    <property type="match status" value="1"/>
</dbReference>
<name>A0A067TSN3_GALM3</name>
<sequence>MGDRAVNKWAAGTSYGPILSQTDLYLLNTELELNPILEGKLENYQLQFHLVTGYTTSSARAPNGGDNVYGKDEPATLPRVSQLIVISRLSPWCTIIKRDTGVTIGDVCSSIFKDYTEHDVTDAEFAYLNGRMQEHVKRTAAANYANTQPQTAQAWGYYTPQAGPDRIRRVDWLRERVYFEGLTKDDNYTRSRLGFRAPNIFVMELTS</sequence>
<evidence type="ECO:0000313" key="3">
    <source>
        <dbReference type="Proteomes" id="UP000027222"/>
    </source>
</evidence>
<evidence type="ECO:0000259" key="1">
    <source>
        <dbReference type="Pfam" id="PF20415"/>
    </source>
</evidence>
<dbReference type="EMBL" id="KL142370">
    <property type="protein sequence ID" value="KDR81938.1"/>
    <property type="molecule type" value="Genomic_DNA"/>
</dbReference>
<evidence type="ECO:0000313" key="2">
    <source>
        <dbReference type="EMBL" id="KDR81938.1"/>
    </source>
</evidence>
<dbReference type="AlphaFoldDB" id="A0A067TSN3"/>
<accession>A0A067TSN3</accession>
<gene>
    <name evidence="2" type="ORF">GALMADRAFT_240269</name>
</gene>
<keyword evidence="3" id="KW-1185">Reference proteome</keyword>
<dbReference type="OrthoDB" id="3333333at2759"/>